<name>A0A9D1ZSS5_9MICC</name>
<reference evidence="2" key="2">
    <citation type="submission" date="2021-04" db="EMBL/GenBank/DDBJ databases">
        <authorList>
            <person name="Gilroy R."/>
        </authorList>
    </citation>
    <scope>NUCLEOTIDE SEQUENCE</scope>
    <source>
        <strain evidence="2">ChiHjej12B11-9195</strain>
    </source>
</reference>
<organism evidence="2 3">
    <name type="scientific">Candidatus Rothia avicola</name>
    <dbReference type="NCBI Taxonomy" id="2840478"/>
    <lineage>
        <taxon>Bacteria</taxon>
        <taxon>Bacillati</taxon>
        <taxon>Actinomycetota</taxon>
        <taxon>Actinomycetes</taxon>
        <taxon>Micrococcales</taxon>
        <taxon>Micrococcaceae</taxon>
        <taxon>Rothia</taxon>
    </lineage>
</organism>
<protein>
    <submittedName>
        <fullName evidence="2">Uncharacterized protein</fullName>
    </submittedName>
</protein>
<accession>A0A9D1ZSS5</accession>
<evidence type="ECO:0000313" key="3">
    <source>
        <dbReference type="Proteomes" id="UP000824134"/>
    </source>
</evidence>
<keyword evidence="1" id="KW-1133">Transmembrane helix</keyword>
<reference evidence="2" key="1">
    <citation type="journal article" date="2021" name="PeerJ">
        <title>Extensive microbial diversity within the chicken gut microbiome revealed by metagenomics and culture.</title>
        <authorList>
            <person name="Gilroy R."/>
            <person name="Ravi A."/>
            <person name="Getino M."/>
            <person name="Pursley I."/>
            <person name="Horton D.L."/>
            <person name="Alikhan N.F."/>
            <person name="Baker D."/>
            <person name="Gharbi K."/>
            <person name="Hall N."/>
            <person name="Watson M."/>
            <person name="Adriaenssens E.M."/>
            <person name="Foster-Nyarko E."/>
            <person name="Jarju S."/>
            <person name="Secka A."/>
            <person name="Antonio M."/>
            <person name="Oren A."/>
            <person name="Chaudhuri R.R."/>
            <person name="La Ragione R."/>
            <person name="Hildebrand F."/>
            <person name="Pallen M.J."/>
        </authorList>
    </citation>
    <scope>NUCLEOTIDE SEQUENCE</scope>
    <source>
        <strain evidence="2">ChiHjej12B11-9195</strain>
    </source>
</reference>
<feature type="transmembrane region" description="Helical" evidence="1">
    <location>
        <begin position="43"/>
        <end position="65"/>
    </location>
</feature>
<evidence type="ECO:0000313" key="2">
    <source>
        <dbReference type="EMBL" id="HIY95797.1"/>
    </source>
</evidence>
<keyword evidence="1" id="KW-0472">Membrane</keyword>
<dbReference type="EMBL" id="DXCN01000070">
    <property type="protein sequence ID" value="HIY95797.1"/>
    <property type="molecule type" value="Genomic_DNA"/>
</dbReference>
<feature type="transmembrane region" description="Helical" evidence="1">
    <location>
        <begin position="125"/>
        <end position="148"/>
    </location>
</feature>
<keyword evidence="1" id="KW-0812">Transmembrane</keyword>
<proteinExistence type="predicted"/>
<gene>
    <name evidence="2" type="ORF">H9821_09125</name>
</gene>
<dbReference type="AlphaFoldDB" id="A0A9D1ZSS5"/>
<sequence>MASHINEAYRAEGLTARFYAYENNLRPYTLTQWTVAFNQNLPFFLPLLLLLVLSVAANAALWKLLRPSYQLQCFYGAHWLVLLSRYLFFVGLAFTLPIYTGFAFVDRLLRSGGGYSAPPWVAGGGALMPLVFLAALLLVAAPGVLSIYRLSRKERIGDSPLA</sequence>
<comment type="caution">
    <text evidence="2">The sequence shown here is derived from an EMBL/GenBank/DDBJ whole genome shotgun (WGS) entry which is preliminary data.</text>
</comment>
<dbReference type="Proteomes" id="UP000824134">
    <property type="component" value="Unassembled WGS sequence"/>
</dbReference>
<evidence type="ECO:0000256" key="1">
    <source>
        <dbReference type="SAM" id="Phobius"/>
    </source>
</evidence>
<feature type="transmembrane region" description="Helical" evidence="1">
    <location>
        <begin position="86"/>
        <end position="105"/>
    </location>
</feature>